<name>A0A0K0FCM5_STRVS</name>
<evidence type="ECO:0000313" key="1">
    <source>
        <dbReference type="Proteomes" id="UP000035680"/>
    </source>
</evidence>
<organism evidence="1 2">
    <name type="scientific">Strongyloides venezuelensis</name>
    <name type="common">Threadworm</name>
    <dbReference type="NCBI Taxonomy" id="75913"/>
    <lineage>
        <taxon>Eukaryota</taxon>
        <taxon>Metazoa</taxon>
        <taxon>Ecdysozoa</taxon>
        <taxon>Nematoda</taxon>
        <taxon>Chromadorea</taxon>
        <taxon>Rhabditida</taxon>
        <taxon>Tylenchina</taxon>
        <taxon>Panagrolaimomorpha</taxon>
        <taxon>Strongyloidoidea</taxon>
        <taxon>Strongyloididae</taxon>
        <taxon>Strongyloides</taxon>
    </lineage>
</organism>
<protein>
    <submittedName>
        <fullName evidence="2">Uncharacterized protein</fullName>
    </submittedName>
</protein>
<dbReference type="AlphaFoldDB" id="A0A0K0FCM5"/>
<accession>A0A0K0FCM5</accession>
<keyword evidence="1" id="KW-1185">Reference proteome</keyword>
<reference evidence="1" key="1">
    <citation type="submission" date="2014-07" db="EMBL/GenBank/DDBJ databases">
        <authorList>
            <person name="Martin A.A"/>
            <person name="De Silva N."/>
        </authorList>
    </citation>
    <scope>NUCLEOTIDE SEQUENCE</scope>
</reference>
<proteinExistence type="predicted"/>
<evidence type="ECO:0000313" key="2">
    <source>
        <dbReference type="WBParaSite" id="SVE_0659000.1"/>
    </source>
</evidence>
<sequence>MKMRVLIVTIGFILPIIIIGGRIVDFEGLQPSRHVHLSYNRDRIPVENFDGVFIKAHSLGNSGEIRKAPIKTYVQENYGHQRPVMTGVVGQAPQSIFTGIVGKVSQQNNLLQNPFNLFLPTGNNLLATPNHVIGHPLLPQPILRADQLPNNQVPPGYVFVPGPLRTNGLQQMTPSLFGAPTLISPPIQQPSLLPGQVVTVAPNLLSSHNNHFTPIPGFPTFPPFTMPPAFHKLVPEAREAKEKAERKYSPIKSYHSEMDINTLESRLSKTKRRSTKYRSELDDNKSQVWMVPYYN</sequence>
<dbReference type="Proteomes" id="UP000035680">
    <property type="component" value="Unassembled WGS sequence"/>
</dbReference>
<reference evidence="2" key="2">
    <citation type="submission" date="2015-08" db="UniProtKB">
        <authorList>
            <consortium name="WormBaseParasite"/>
        </authorList>
    </citation>
    <scope>IDENTIFICATION</scope>
</reference>
<dbReference type="WBParaSite" id="SVE_0659000.1">
    <property type="protein sequence ID" value="SVE_0659000.1"/>
    <property type="gene ID" value="SVE_0659000"/>
</dbReference>